<name>A0A0N0NNN9_9EURO</name>
<dbReference type="VEuPathDB" id="FungiDB:AB675_5290"/>
<evidence type="ECO:0000313" key="2">
    <source>
        <dbReference type="Proteomes" id="UP000038010"/>
    </source>
</evidence>
<accession>A0A0N0NNN9</accession>
<dbReference type="EMBL" id="LFJN01000008">
    <property type="protein sequence ID" value="KPI41811.1"/>
    <property type="molecule type" value="Genomic_DNA"/>
</dbReference>
<evidence type="ECO:0008006" key="3">
    <source>
        <dbReference type="Google" id="ProtNLM"/>
    </source>
</evidence>
<dbReference type="RefSeq" id="XP_018001774.1">
    <property type="nucleotide sequence ID" value="XM_018145492.1"/>
</dbReference>
<dbReference type="AlphaFoldDB" id="A0A0N0NNN9"/>
<proteinExistence type="predicted"/>
<sequence>MEPYGLGRLRKAMNAKLKDNDEPTFKNSPPVVQNNTHKTTVARFAHNIFRYIANGERTFVVVQDHLKEHHSQVCAAFATPNKAIYKDDKNDATRKSWLCKMLRIAPSYLFANWMAELDYNAAMRLQNLLQIRVSNENRPLDIDTELVAAARAANTSTKRTRSVWDLSLAERQQLYDKWVKEITLDAIRDRFVELVFLLKRCERRENYLGLLSDANAFESLGKNLVACTASFAIQNFKLINTLSPSVLLIDEGGLWPYIAQLCMFGIKSLQQMHLVGAHVQLGYRPTQPALGRPPYNLAISYMEEMHHNELSNTTSLDVQHRVEGRVHWGDNSLPQRDHTSHGQRKLATNAAVAVQKDTFKAWVNELEADMTLKLSSVLRQNGVEVLRELIVLVAVPQAVDGGVVKAVTNDHRLCVLRLGKQFRDQDEMELFDRSACAWT</sequence>
<dbReference type="GeneID" id="28737372"/>
<protein>
    <recommendedName>
        <fullName evidence="3">DNA2/NAM7 helicase helicase domain-containing protein</fullName>
    </recommendedName>
</protein>
<comment type="caution">
    <text evidence="1">The sequence shown here is derived from an EMBL/GenBank/DDBJ whole genome shotgun (WGS) entry which is preliminary data.</text>
</comment>
<organism evidence="1 2">
    <name type="scientific">Cyphellophora attinorum</name>
    <dbReference type="NCBI Taxonomy" id="1664694"/>
    <lineage>
        <taxon>Eukaryota</taxon>
        <taxon>Fungi</taxon>
        <taxon>Dikarya</taxon>
        <taxon>Ascomycota</taxon>
        <taxon>Pezizomycotina</taxon>
        <taxon>Eurotiomycetes</taxon>
        <taxon>Chaetothyriomycetidae</taxon>
        <taxon>Chaetothyriales</taxon>
        <taxon>Cyphellophoraceae</taxon>
        <taxon>Cyphellophora</taxon>
    </lineage>
</organism>
<reference evidence="1 2" key="1">
    <citation type="submission" date="2015-06" db="EMBL/GenBank/DDBJ databases">
        <title>Draft genome of the ant-associated black yeast Phialophora attae CBS 131958.</title>
        <authorList>
            <person name="Moreno L.F."/>
            <person name="Stielow B.J."/>
            <person name="de Hoog S."/>
            <person name="Vicente V.A."/>
            <person name="Weiss V.A."/>
            <person name="de Vries M."/>
            <person name="Cruz L.M."/>
            <person name="Souza E.M."/>
        </authorList>
    </citation>
    <scope>NUCLEOTIDE SEQUENCE [LARGE SCALE GENOMIC DNA]</scope>
    <source>
        <strain evidence="1 2">CBS 131958</strain>
    </source>
</reference>
<evidence type="ECO:0000313" key="1">
    <source>
        <dbReference type="EMBL" id="KPI41811.1"/>
    </source>
</evidence>
<gene>
    <name evidence="1" type="ORF">AB675_5290</name>
</gene>
<dbReference type="Proteomes" id="UP000038010">
    <property type="component" value="Unassembled WGS sequence"/>
</dbReference>
<keyword evidence="2" id="KW-1185">Reference proteome</keyword>